<sequence>MGSSQPPAVHCFLVVFALLCSGALAASSPARYHSASLDSVISSKFQAQYNCYDPADTRIPAAATSGNRLAIHPTCAGGSKQTARLRDIFVHDRARLSTVLQRSTSSDAMSMPPVPPIVFPPTSSAPTGPAPAEAPTATIPDHPDLETVEFVVTVGFGTPAQQATLIFDTGSDVSWTQCQPCTGHCYKQEDPLFDPSKSSTYAVVPCGSPTCALAGGSCNGTSCLYSVEYGDDSSTEGTLSQETLTFTSSRAFSTFVFGCGTTNLGDFGDVDGLLGLGRGKLSLPSQTVSTFGASFSYCLPSFNTTPGYLSIGKPAVTGKVQYTKMIKKTFYPSFYFVELVSINIGGYVLPVPSTVFTNAGTLLDSGTSLTYIPPQAYALLRDRFKFTMKGNKPAPAFGELDTCYDFAGQSAIFIPAVSLIFSDGAIFDLNFYGIMIFPDENQPAIGCLAFVSGKGFPFSIIGNTQQRSTEVIYDVGAERIGFVPNSC</sequence>
<keyword evidence="2" id="KW-1185">Reference proteome</keyword>
<organism evidence="1 2">
    <name type="scientific">Avena sativa</name>
    <name type="common">Oat</name>
    <dbReference type="NCBI Taxonomy" id="4498"/>
    <lineage>
        <taxon>Eukaryota</taxon>
        <taxon>Viridiplantae</taxon>
        <taxon>Streptophyta</taxon>
        <taxon>Embryophyta</taxon>
        <taxon>Tracheophyta</taxon>
        <taxon>Spermatophyta</taxon>
        <taxon>Magnoliopsida</taxon>
        <taxon>Liliopsida</taxon>
        <taxon>Poales</taxon>
        <taxon>Poaceae</taxon>
        <taxon>BOP clade</taxon>
        <taxon>Pooideae</taxon>
        <taxon>Poodae</taxon>
        <taxon>Poeae</taxon>
        <taxon>Poeae Chloroplast Group 1 (Aveneae type)</taxon>
        <taxon>Aveninae</taxon>
        <taxon>Avena</taxon>
    </lineage>
</organism>
<name>A0ACD5ZM92_AVESA</name>
<reference evidence="1" key="2">
    <citation type="submission" date="2025-09" db="UniProtKB">
        <authorList>
            <consortium name="EnsemblPlants"/>
        </authorList>
    </citation>
    <scope>IDENTIFICATION</scope>
</reference>
<evidence type="ECO:0000313" key="1">
    <source>
        <dbReference type="EnsemblPlants" id="AVESA.00010b.r2.7AG1214550.1.CDS"/>
    </source>
</evidence>
<dbReference type="Proteomes" id="UP001732700">
    <property type="component" value="Chromosome 7A"/>
</dbReference>
<protein>
    <submittedName>
        <fullName evidence="1">Uncharacterized protein</fullName>
    </submittedName>
</protein>
<accession>A0ACD5ZM92</accession>
<proteinExistence type="predicted"/>
<dbReference type="EnsemblPlants" id="AVESA.00010b.r2.7AG1214550.1">
    <property type="protein sequence ID" value="AVESA.00010b.r2.7AG1214550.1.CDS"/>
    <property type="gene ID" value="AVESA.00010b.r2.7AG1214550"/>
</dbReference>
<evidence type="ECO:0000313" key="2">
    <source>
        <dbReference type="Proteomes" id="UP001732700"/>
    </source>
</evidence>
<reference evidence="1" key="1">
    <citation type="submission" date="2021-05" db="EMBL/GenBank/DDBJ databases">
        <authorList>
            <person name="Scholz U."/>
            <person name="Mascher M."/>
            <person name="Fiebig A."/>
        </authorList>
    </citation>
    <scope>NUCLEOTIDE SEQUENCE [LARGE SCALE GENOMIC DNA]</scope>
</reference>